<keyword evidence="4 8" id="KW-0547">Nucleotide-binding</keyword>
<dbReference type="Gene3D" id="3.40.50.300">
    <property type="entry name" value="P-loop containing nucleotide triphosphate hydrolases"/>
    <property type="match status" value="1"/>
</dbReference>
<dbReference type="CDD" id="cd03692">
    <property type="entry name" value="mtIF2_IVc"/>
    <property type="match status" value="1"/>
</dbReference>
<dbReference type="SUPFAM" id="SSF52156">
    <property type="entry name" value="Initiation factor IF2/eIF5b, domain 3"/>
    <property type="match status" value="1"/>
</dbReference>
<dbReference type="Pfam" id="PF22042">
    <property type="entry name" value="EF-G_D2"/>
    <property type="match status" value="1"/>
</dbReference>
<dbReference type="Pfam" id="PF00009">
    <property type="entry name" value="GTP_EFTU"/>
    <property type="match status" value="1"/>
</dbReference>
<reference evidence="12 13" key="1">
    <citation type="submission" date="2018-06" db="EMBL/GenBank/DDBJ databases">
        <title>Combined omics and stable isotope probing to characterize newly discovered Mariana Back-Arc vent microbial communities.</title>
        <authorList>
            <person name="Trembath-Reichert E."/>
            <person name="Huber J.A."/>
        </authorList>
    </citation>
    <scope>NUCLEOTIDE SEQUENCE [LARGE SCALE GENOMIC DNA]</scope>
    <source>
        <strain evidence="12">MAG 63_1</strain>
    </source>
</reference>
<dbReference type="PROSITE" id="PS01176">
    <property type="entry name" value="IF2"/>
    <property type="match status" value="1"/>
</dbReference>
<dbReference type="EMBL" id="QNZL01000044">
    <property type="protein sequence ID" value="RTZ81203.1"/>
    <property type="molecule type" value="Genomic_DNA"/>
</dbReference>
<dbReference type="Gene3D" id="2.40.30.10">
    <property type="entry name" value="Translation factors"/>
    <property type="match status" value="2"/>
</dbReference>
<dbReference type="FunFam" id="2.40.30.10:FF:000054">
    <property type="entry name" value="Translation initiation factor IF-2"/>
    <property type="match status" value="1"/>
</dbReference>
<dbReference type="PANTHER" id="PTHR43381:SF5">
    <property type="entry name" value="TR-TYPE G DOMAIN-CONTAINING PROTEIN"/>
    <property type="match status" value="1"/>
</dbReference>
<dbReference type="Proteomes" id="UP000286801">
    <property type="component" value="Unassembled WGS sequence"/>
</dbReference>
<dbReference type="CDD" id="cd01887">
    <property type="entry name" value="IF2_eIF5B"/>
    <property type="match status" value="1"/>
</dbReference>
<evidence type="ECO:0000313" key="12">
    <source>
        <dbReference type="EMBL" id="RTZ81203.1"/>
    </source>
</evidence>
<dbReference type="Gene3D" id="3.40.50.10050">
    <property type="entry name" value="Translation initiation factor IF- 2, domain 3"/>
    <property type="match status" value="1"/>
</dbReference>
<comment type="caution">
    <text evidence="12">The sequence shown here is derived from an EMBL/GenBank/DDBJ whole genome shotgun (WGS) entry which is preliminary data.</text>
</comment>
<sequence length="898" mass="99489">MSEVRVFELAKELNLPAKDLLVKMRKAGIPVTGNFSELSSEQAEIVRKMGKSAKGIILPKSAKGSGKIRLRSTEKKPEATDKVKKSKTTKKSKIVTISTKSKLDDEEVVATPKRRVRKKRTEPVHSSEDSTVQVADKLKTDSEIERISADAKKDRPEKPVLESELSKIEDSKISTLESQETLPESGDPAPENKVEPDADTVEDSKQSKLTALERYPDKTVLPDDEKSAKSEKKSKKTKIFFKHSQTDDEEFSSKNRGSRPSEFENKRRGGGGQRDYNYLRERRPRRRRKDFPKNRLDRKISSKVSDTNAPKHVFNPRKKSIRIGNQVGVAELAGLIGIKVPEILKKLMSLGIMTTINQTITGETAELIAADFDITIEVESFELSDLLKEEELDVSELEERAPIVTIMGHVDHGKTSLLDKIRESRIASGEAGGITQHIGAYHLEVKGNQVTFLDTPGHEAFTSMRARGANITDIVVLVVASDDKVQPQTVEAIQHARAANVPIIVAVNKIDRPESDPIRIQQELLSHELIPEDLGGSTIFVKVSAKTGDGIDELLEMIHLQAEILELKSTSKGFARGTIIESRVRKGQGPVGTVLVQRGTLKIGDYFVMGSIHGRIRAMFNEVGDTMIEAGPAIPVEISGLSNVPEVGVNFVVLEDEKIARQIAEDLEQKLRSETIREYQKTSLDNLFSKIDEGKVTELRLILKGDVQGSVEALKTSLQQIGDERISLRFLLCSVGNVTETDITLASASDAIIVGFNVQMDAKARETRSSEGVDVRLYDVIYNALDDVKAAMEGLLEPEIREEVLGHLEVRQVFSSGKNGIVVGGLVTDGKLLRNSLIRVLRKKESIFEGSIISLKRFKDDVQEVAQNYECGIVLNFLEIENGDIVEAYEQIEESARL</sequence>
<feature type="compositionally biased region" description="Basic and acidic residues" evidence="10">
    <location>
        <begin position="136"/>
        <end position="172"/>
    </location>
</feature>
<evidence type="ECO:0000256" key="5">
    <source>
        <dbReference type="ARBA" id="ARBA00022917"/>
    </source>
</evidence>
<evidence type="ECO:0000256" key="9">
    <source>
        <dbReference type="RuleBase" id="RU000644"/>
    </source>
</evidence>
<dbReference type="NCBIfam" id="TIGR00231">
    <property type="entry name" value="small_GTP"/>
    <property type="match status" value="1"/>
</dbReference>
<dbReference type="GO" id="GO:0003924">
    <property type="term" value="F:GTPase activity"/>
    <property type="evidence" value="ECO:0007669"/>
    <property type="project" value="UniProtKB-UniRule"/>
</dbReference>
<dbReference type="InterPro" id="IPR006847">
    <property type="entry name" value="IF2_N"/>
</dbReference>
<feature type="domain" description="Tr-type G" evidence="11">
    <location>
        <begin position="399"/>
        <end position="566"/>
    </location>
</feature>
<dbReference type="GO" id="GO:0005525">
    <property type="term" value="F:GTP binding"/>
    <property type="evidence" value="ECO:0007669"/>
    <property type="project" value="UniProtKB-KW"/>
</dbReference>
<evidence type="ECO:0000256" key="3">
    <source>
        <dbReference type="ARBA" id="ARBA00022540"/>
    </source>
</evidence>
<keyword evidence="8" id="KW-0963">Cytoplasm</keyword>
<gene>
    <name evidence="8" type="primary">infB</name>
    <name evidence="12" type="ORF">DSY97_01575</name>
</gene>
<dbReference type="Gene3D" id="1.10.10.2480">
    <property type="match status" value="1"/>
</dbReference>
<comment type="function">
    <text evidence="7 8 9">One of the essential components for the initiation of protein synthesis. Protects formylmethionyl-tRNA from spontaneous hydrolysis and promotes its binding to the 30S ribosomal subunits. Also involved in the hydrolysis of GTP during the formation of the 70S ribosomal complex.</text>
</comment>
<evidence type="ECO:0000256" key="4">
    <source>
        <dbReference type="ARBA" id="ARBA00022741"/>
    </source>
</evidence>
<dbReference type="PRINTS" id="PR00449">
    <property type="entry name" value="RASTRNSFRMNG"/>
</dbReference>
<dbReference type="InterPro" id="IPR015760">
    <property type="entry name" value="TIF_IF2"/>
</dbReference>
<evidence type="ECO:0000256" key="6">
    <source>
        <dbReference type="ARBA" id="ARBA00023134"/>
    </source>
</evidence>
<dbReference type="InterPro" id="IPR053905">
    <property type="entry name" value="EF-G-like_DII"/>
</dbReference>
<feature type="compositionally biased region" description="Basic residues" evidence="10">
    <location>
        <begin position="232"/>
        <end position="241"/>
    </location>
</feature>
<dbReference type="SUPFAM" id="SSF50447">
    <property type="entry name" value="Translation proteins"/>
    <property type="match status" value="2"/>
</dbReference>
<dbReference type="InterPro" id="IPR005225">
    <property type="entry name" value="Small_GTP-bd"/>
</dbReference>
<dbReference type="CDD" id="cd03702">
    <property type="entry name" value="IF2_mtIF2_II"/>
    <property type="match status" value="1"/>
</dbReference>
<dbReference type="InterPro" id="IPR023115">
    <property type="entry name" value="TIF_IF2_dom3"/>
</dbReference>
<dbReference type="HAMAP" id="MF_00100_B">
    <property type="entry name" value="IF_2_B"/>
    <property type="match status" value="1"/>
</dbReference>
<feature type="binding site" evidence="8">
    <location>
        <begin position="408"/>
        <end position="415"/>
    </location>
    <ligand>
        <name>GTP</name>
        <dbReference type="ChEBI" id="CHEBI:37565"/>
    </ligand>
</feature>
<dbReference type="InterPro" id="IPR044145">
    <property type="entry name" value="IF2_II"/>
</dbReference>
<feature type="compositionally biased region" description="Basic and acidic residues" evidence="10">
    <location>
        <begin position="291"/>
        <end position="300"/>
    </location>
</feature>
<dbReference type="SUPFAM" id="SSF52540">
    <property type="entry name" value="P-loop containing nucleoside triphosphate hydrolases"/>
    <property type="match status" value="1"/>
</dbReference>
<organism evidence="12 13">
    <name type="scientific">SAR324 cluster bacterium</name>
    <dbReference type="NCBI Taxonomy" id="2024889"/>
    <lineage>
        <taxon>Bacteria</taxon>
        <taxon>Deltaproteobacteria</taxon>
        <taxon>SAR324 cluster</taxon>
    </lineage>
</organism>
<keyword evidence="3 8" id="KW-0396">Initiation factor</keyword>
<dbReference type="Pfam" id="PF11987">
    <property type="entry name" value="IF-2"/>
    <property type="match status" value="1"/>
</dbReference>
<dbReference type="FunFam" id="2.40.30.10:FF:000008">
    <property type="entry name" value="Translation initiation factor IF-2"/>
    <property type="match status" value="1"/>
</dbReference>
<feature type="compositionally biased region" description="Basic and acidic residues" evidence="10">
    <location>
        <begin position="190"/>
        <end position="206"/>
    </location>
</feature>
<dbReference type="AlphaFoldDB" id="A0A432GDC4"/>
<evidence type="ECO:0000313" key="13">
    <source>
        <dbReference type="Proteomes" id="UP000286801"/>
    </source>
</evidence>
<comment type="similarity">
    <text evidence="1 8 9">Belongs to the TRAFAC class translation factor GTPase superfamily. Classic translation factor GTPase family. IF-2 subfamily.</text>
</comment>
<feature type="binding site" evidence="8">
    <location>
        <begin position="454"/>
        <end position="458"/>
    </location>
    <ligand>
        <name>GTP</name>
        <dbReference type="ChEBI" id="CHEBI:37565"/>
    </ligand>
</feature>
<evidence type="ECO:0000256" key="7">
    <source>
        <dbReference type="ARBA" id="ARBA00025162"/>
    </source>
</evidence>
<dbReference type="PROSITE" id="PS51722">
    <property type="entry name" value="G_TR_2"/>
    <property type="match status" value="1"/>
</dbReference>
<dbReference type="InterPro" id="IPR027417">
    <property type="entry name" value="P-loop_NTPase"/>
</dbReference>
<feature type="compositionally biased region" description="Basic and acidic residues" evidence="10">
    <location>
        <begin position="214"/>
        <end position="231"/>
    </location>
</feature>
<feature type="binding site" evidence="8">
    <location>
        <begin position="508"/>
        <end position="511"/>
    </location>
    <ligand>
        <name>GTP</name>
        <dbReference type="ChEBI" id="CHEBI:37565"/>
    </ligand>
</feature>
<dbReference type="FunFam" id="3.40.50.10050:FF:000001">
    <property type="entry name" value="Translation initiation factor IF-2"/>
    <property type="match status" value="1"/>
</dbReference>
<dbReference type="GO" id="GO:0003743">
    <property type="term" value="F:translation initiation factor activity"/>
    <property type="evidence" value="ECO:0007669"/>
    <property type="project" value="UniProtKB-UniRule"/>
</dbReference>
<keyword evidence="5 8" id="KW-0648">Protein biosynthesis</keyword>
<dbReference type="PANTHER" id="PTHR43381">
    <property type="entry name" value="TRANSLATION INITIATION FACTOR IF-2-RELATED"/>
    <property type="match status" value="1"/>
</dbReference>
<keyword evidence="6 8" id="KW-0342">GTP-binding</keyword>
<feature type="compositionally biased region" description="Basic and acidic residues" evidence="10">
    <location>
        <begin position="71"/>
        <end position="83"/>
    </location>
</feature>
<evidence type="ECO:0000256" key="2">
    <source>
        <dbReference type="ARBA" id="ARBA00020675"/>
    </source>
</evidence>
<name>A0A432GDC4_9DELT</name>
<protein>
    <recommendedName>
        <fullName evidence="2 8">Translation initiation factor IF-2</fullName>
    </recommendedName>
</protein>
<dbReference type="FunFam" id="3.40.50.300:FF:000019">
    <property type="entry name" value="Translation initiation factor IF-2"/>
    <property type="match status" value="1"/>
</dbReference>
<dbReference type="NCBIfam" id="TIGR00487">
    <property type="entry name" value="IF-2"/>
    <property type="match status" value="1"/>
</dbReference>
<feature type="compositionally biased region" description="Basic residues" evidence="10">
    <location>
        <begin position="84"/>
        <end position="93"/>
    </location>
</feature>
<evidence type="ECO:0000259" key="11">
    <source>
        <dbReference type="PROSITE" id="PS51722"/>
    </source>
</evidence>
<dbReference type="InterPro" id="IPR000178">
    <property type="entry name" value="TF_IF2_bacterial-like"/>
</dbReference>
<dbReference type="InterPro" id="IPR036925">
    <property type="entry name" value="TIF_IF2_dom3_sf"/>
</dbReference>
<comment type="subcellular location">
    <subcellularLocation>
        <location evidence="8">Cytoplasm</location>
    </subcellularLocation>
</comment>
<dbReference type="InterPro" id="IPR009000">
    <property type="entry name" value="Transl_B-barrel_sf"/>
</dbReference>
<evidence type="ECO:0000256" key="10">
    <source>
        <dbReference type="SAM" id="MobiDB-lite"/>
    </source>
</evidence>
<feature type="compositionally biased region" description="Polar residues" evidence="10">
    <location>
        <begin position="173"/>
        <end position="182"/>
    </location>
</feature>
<feature type="region of interest" description="G-domain" evidence="8">
    <location>
        <begin position="402"/>
        <end position="550"/>
    </location>
</feature>
<dbReference type="GO" id="GO:0005829">
    <property type="term" value="C:cytosol"/>
    <property type="evidence" value="ECO:0007669"/>
    <property type="project" value="TreeGrafter"/>
</dbReference>
<evidence type="ECO:0000256" key="1">
    <source>
        <dbReference type="ARBA" id="ARBA00007733"/>
    </source>
</evidence>
<accession>A0A432GDC4</accession>
<feature type="region of interest" description="Disordered" evidence="10">
    <location>
        <begin position="56"/>
        <end position="313"/>
    </location>
</feature>
<dbReference type="Pfam" id="PF04760">
    <property type="entry name" value="IF2_N"/>
    <property type="match status" value="2"/>
</dbReference>
<proteinExistence type="inferred from homology"/>
<evidence type="ECO:0000256" key="8">
    <source>
        <dbReference type="HAMAP-Rule" id="MF_00100"/>
    </source>
</evidence>
<dbReference type="InterPro" id="IPR000795">
    <property type="entry name" value="T_Tr_GTP-bd_dom"/>
</dbReference>